<dbReference type="InterPro" id="IPR049625">
    <property type="entry name" value="Glyco_transf_61_cat"/>
</dbReference>
<dbReference type="Pfam" id="PF04577">
    <property type="entry name" value="Glyco_transf_61"/>
    <property type="match status" value="1"/>
</dbReference>
<dbReference type="Proteomes" id="UP000191257">
    <property type="component" value="Chromosome"/>
</dbReference>
<dbReference type="GO" id="GO:0016757">
    <property type="term" value="F:glycosyltransferase activity"/>
    <property type="evidence" value="ECO:0007669"/>
    <property type="project" value="InterPro"/>
</dbReference>
<feature type="domain" description="Glycosyltransferase 61 catalytic" evidence="1">
    <location>
        <begin position="84"/>
        <end position="246"/>
    </location>
</feature>
<dbReference type="STRING" id="147645.A6J80_07185"/>
<dbReference type="KEGG" id="pye:A6J80_07185"/>
<reference evidence="2" key="1">
    <citation type="submission" date="2017-12" db="EMBL/GenBank/DDBJ databases">
        <title>FDA dAtabase for Regulatory Grade micrObial Sequences (FDA-ARGOS): Supporting development and validation of Infectious Disease Dx tests.</title>
        <authorList>
            <person name="Campos J."/>
            <person name="Goldberg B."/>
            <person name="Tallon L."/>
            <person name="Sadzewicz L."/>
            <person name="Sengamalay N."/>
            <person name="Ott S."/>
            <person name="Godinez A."/>
            <person name="Nagaraj S."/>
            <person name="Vyas G."/>
            <person name="Aluvathingal J."/>
            <person name="Nadendla S."/>
            <person name="Geyer C."/>
            <person name="Nandy P."/>
            <person name="Hobson J."/>
            <person name="Sichtig H."/>
        </authorList>
    </citation>
    <scope>NUCLEOTIDE SEQUENCE</scope>
    <source>
        <strain evidence="2">FDAARGOS_252</strain>
    </source>
</reference>
<keyword evidence="3" id="KW-1185">Reference proteome</keyword>
<accession>A0A1V0GQQ3</accession>
<dbReference type="eggNOG" id="COG4421">
    <property type="taxonomic scope" value="Bacteria"/>
</dbReference>
<evidence type="ECO:0000259" key="1">
    <source>
        <dbReference type="Pfam" id="PF04577"/>
    </source>
</evidence>
<proteinExistence type="predicted"/>
<protein>
    <submittedName>
        <fullName evidence="2">Glycosyltransferase family 61 protein</fullName>
    </submittedName>
</protein>
<evidence type="ECO:0000313" key="2">
    <source>
        <dbReference type="EMBL" id="ARC36186.1"/>
    </source>
</evidence>
<evidence type="ECO:0000313" key="3">
    <source>
        <dbReference type="Proteomes" id="UP000191257"/>
    </source>
</evidence>
<sequence>MDQPPHPDHGWSRGVTVVENAVVVPPRSFGEHPICGVWGPDGDVPEAAHWRDEKRVPRPLAEPPEPAARLSGTHLFGGFLFGHFGHFVVESLARLWLTSEPAQGWLFLPRRVHIKGVQRLHRPFFNLLAPEMPVSLLREPVAVERLVIPGQGFGLGAIARGTPEFRAMLRLRTARIRSNGPRRIYVSRSALGGQGGVLNETAIERNLAREGYAIMHPQTMTLREQLIWYKSATHVLGLDGSAFHLLGLVARPEQTIGIILRRSTGDYANIAAQIEGMQSRPPAVIHALRANWMPPDRANPNFLSTGELDHAALAERLEAGGFIAKAQAWRAPEEAEVEEAIRAVEAAGGQPLVRRVV</sequence>
<dbReference type="EMBL" id="CP020442">
    <property type="protein sequence ID" value="ARC36186.1"/>
    <property type="molecule type" value="Genomic_DNA"/>
</dbReference>
<organism evidence="2 3">
    <name type="scientific">Paracoccus yeei</name>
    <dbReference type="NCBI Taxonomy" id="147645"/>
    <lineage>
        <taxon>Bacteria</taxon>
        <taxon>Pseudomonadati</taxon>
        <taxon>Pseudomonadota</taxon>
        <taxon>Alphaproteobacteria</taxon>
        <taxon>Rhodobacterales</taxon>
        <taxon>Paracoccaceae</taxon>
        <taxon>Paracoccus</taxon>
    </lineage>
</organism>
<dbReference type="AlphaFoldDB" id="A0A1V0GQQ3"/>
<name>A0A1V0GQQ3_9RHOB</name>
<dbReference type="RefSeq" id="WP_080620979.1">
    <property type="nucleotide sequence ID" value="NZ_CAWMZI010000001.1"/>
</dbReference>
<gene>
    <name evidence="2" type="ORF">A6J80_07185</name>
</gene>